<feature type="domain" description="DNA/RNA non-specific endonuclease/pyrophosphatase/phosphodiesterase" evidence="5">
    <location>
        <begin position="72"/>
        <end position="270"/>
    </location>
</feature>
<dbReference type="PANTHER" id="PTHR13966:SF5">
    <property type="entry name" value="ENDONUCLEASE G, MITOCHONDRIAL"/>
    <property type="match status" value="1"/>
</dbReference>
<keyword evidence="2" id="KW-0479">Metal-binding</keyword>
<dbReference type="GO" id="GO:0000014">
    <property type="term" value="F:single-stranded DNA endodeoxyribonuclease activity"/>
    <property type="evidence" value="ECO:0007669"/>
    <property type="project" value="TreeGrafter"/>
</dbReference>
<dbReference type="CDD" id="cd00091">
    <property type="entry name" value="NUC"/>
    <property type="match status" value="1"/>
</dbReference>
<keyword evidence="3" id="KW-0472">Membrane</keyword>
<dbReference type="Pfam" id="PF01223">
    <property type="entry name" value="Endonuclease_NS"/>
    <property type="match status" value="1"/>
</dbReference>
<dbReference type="InterPro" id="IPR044929">
    <property type="entry name" value="DNA/RNA_non-sp_Endonuclease_sf"/>
</dbReference>
<dbReference type="eggNOG" id="COG1864">
    <property type="taxonomic scope" value="Bacteria"/>
</dbReference>
<dbReference type="GO" id="GO:0003676">
    <property type="term" value="F:nucleic acid binding"/>
    <property type="evidence" value="ECO:0007669"/>
    <property type="project" value="InterPro"/>
</dbReference>
<dbReference type="PANTHER" id="PTHR13966">
    <property type="entry name" value="ENDONUCLEASE RELATED"/>
    <property type="match status" value="1"/>
</dbReference>
<reference evidence="6" key="2">
    <citation type="submission" date="2014-09" db="EMBL/GenBank/DDBJ databases">
        <title>Criblamydia sequanensis harbors a mega-plasmid encoding arsenite resistance.</title>
        <authorList>
            <person name="Bertelli C."/>
            <person name="Goesmann A."/>
            <person name="Greub G."/>
        </authorList>
    </citation>
    <scope>NUCLEOTIDE SEQUENCE [LARGE SCALE GENOMIC DNA]</scope>
    <source>
        <strain evidence="6">CRIB-18</strain>
    </source>
</reference>
<proteinExistence type="predicted"/>
<evidence type="ECO:0000256" key="1">
    <source>
        <dbReference type="PIRSR" id="PIRSR640255-1"/>
    </source>
</evidence>
<reference evidence="6" key="1">
    <citation type="submission" date="2013-12" db="EMBL/GenBank/DDBJ databases">
        <authorList>
            <person name="Linke B."/>
        </authorList>
    </citation>
    <scope>NUCLEOTIDE SEQUENCE [LARGE SCALE GENOMIC DNA]</scope>
    <source>
        <strain evidence="6">CRIB-18</strain>
    </source>
</reference>
<dbReference type="SUPFAM" id="SSF54060">
    <property type="entry name" value="His-Me finger endonucleases"/>
    <property type="match status" value="1"/>
</dbReference>
<dbReference type="RefSeq" id="WP_161780975.1">
    <property type="nucleotide sequence ID" value="NZ_CCEJ010000007.1"/>
</dbReference>
<keyword evidence="6" id="KW-0540">Nuclease</keyword>
<accession>A0A090D234</accession>
<dbReference type="GO" id="GO:0004521">
    <property type="term" value="F:RNA endonuclease activity"/>
    <property type="evidence" value="ECO:0007669"/>
    <property type="project" value="TreeGrafter"/>
</dbReference>
<dbReference type="InterPro" id="IPR044925">
    <property type="entry name" value="His-Me_finger_sf"/>
</dbReference>
<dbReference type="InterPro" id="IPR020821">
    <property type="entry name" value="ENPP1-3/EXOG-like_nuc-like"/>
</dbReference>
<evidence type="ECO:0000313" key="6">
    <source>
        <dbReference type="EMBL" id="CDR34265.1"/>
    </source>
</evidence>
<comment type="caution">
    <text evidence="6">The sequence shown here is derived from an EMBL/GenBank/DDBJ whole genome shotgun (WGS) entry which is preliminary data.</text>
</comment>
<gene>
    <name evidence="6" type="ORF">CSEC_1451</name>
</gene>
<evidence type="ECO:0000259" key="4">
    <source>
        <dbReference type="SMART" id="SM00477"/>
    </source>
</evidence>
<dbReference type="SMART" id="SM00892">
    <property type="entry name" value="Endonuclease_NS"/>
    <property type="match status" value="1"/>
</dbReference>
<sequence>MAKKRSKEKLKFASLWNSASPAWLKGAGIGFLAGFAMNFGFSELKECELCHFPSFSQEEAVDALPKSHIRLDKGAFIADYDGRLKQPSWTFHTLTRENLHEAPAVSREDIPFQEDLSLPKQMRSCLQDYKGSGFDRGHLVPARDLAAQPESFVESFKLSNISPQTPDLNRGLLASLEKHTRDLAQKFGTIQIMTGPLFLPQKGREGVKKVSYPVIGVNNIAVPTHYFKIIKTPAFEEAYILPNTSLKEEDHYQNYRVSKEEIVRAAGISF</sequence>
<dbReference type="InterPro" id="IPR001604">
    <property type="entry name" value="Endo_G_ENPP1-like_dom"/>
</dbReference>
<feature type="binding site" evidence="2">
    <location>
        <position position="169"/>
    </location>
    <ligand>
        <name>Mg(2+)</name>
        <dbReference type="ChEBI" id="CHEBI:18420"/>
        <note>catalytic</note>
    </ligand>
</feature>
<evidence type="ECO:0000259" key="5">
    <source>
        <dbReference type="SMART" id="SM00892"/>
    </source>
</evidence>
<evidence type="ECO:0000256" key="2">
    <source>
        <dbReference type="PIRSR" id="PIRSR640255-2"/>
    </source>
</evidence>
<feature type="transmembrane region" description="Helical" evidence="3">
    <location>
        <begin position="21"/>
        <end position="41"/>
    </location>
</feature>
<dbReference type="InterPro" id="IPR040255">
    <property type="entry name" value="Non-specific_endonuclease"/>
</dbReference>
<protein>
    <submittedName>
        <fullName evidence="6">DNA/RNA non-specific endonuclease</fullName>
    </submittedName>
</protein>
<dbReference type="AlphaFoldDB" id="A0A090D234"/>
<keyword evidence="6" id="KW-0255">Endonuclease</keyword>
<dbReference type="STRING" id="1437425.CSEC_1451"/>
<feature type="domain" description="ENPP1-3/EXOG-like endonuclease/phosphodiesterase" evidence="4">
    <location>
        <begin position="73"/>
        <end position="270"/>
    </location>
</feature>
<dbReference type="GO" id="GO:0046872">
    <property type="term" value="F:metal ion binding"/>
    <property type="evidence" value="ECO:0007669"/>
    <property type="project" value="UniProtKB-KW"/>
</dbReference>
<dbReference type="EMBL" id="CCEJ010000007">
    <property type="protein sequence ID" value="CDR34265.1"/>
    <property type="molecule type" value="Genomic_DNA"/>
</dbReference>
<keyword evidence="6" id="KW-0378">Hydrolase</keyword>
<organism evidence="6 7">
    <name type="scientific">Candidatus Criblamydia sequanensis CRIB-18</name>
    <dbReference type="NCBI Taxonomy" id="1437425"/>
    <lineage>
        <taxon>Bacteria</taxon>
        <taxon>Pseudomonadati</taxon>
        <taxon>Chlamydiota</taxon>
        <taxon>Chlamydiia</taxon>
        <taxon>Parachlamydiales</taxon>
        <taxon>Candidatus Criblamydiaceae</taxon>
        <taxon>Candidatus Criblamydia</taxon>
    </lineage>
</organism>
<dbReference type="Gene3D" id="3.40.570.10">
    <property type="entry name" value="Extracellular Endonuclease, subunit A"/>
    <property type="match status" value="1"/>
</dbReference>
<feature type="active site" description="Proton acceptor" evidence="1">
    <location>
        <position position="138"/>
    </location>
</feature>
<keyword evidence="7" id="KW-1185">Reference proteome</keyword>
<keyword evidence="3" id="KW-1133">Transmembrane helix</keyword>
<dbReference type="SMART" id="SM00477">
    <property type="entry name" value="NUC"/>
    <property type="match status" value="1"/>
</dbReference>
<keyword evidence="3" id="KW-0812">Transmembrane</keyword>
<evidence type="ECO:0000313" key="7">
    <source>
        <dbReference type="Proteomes" id="UP000031552"/>
    </source>
</evidence>
<evidence type="ECO:0000256" key="3">
    <source>
        <dbReference type="SAM" id="Phobius"/>
    </source>
</evidence>
<name>A0A090D234_9BACT</name>
<dbReference type="Proteomes" id="UP000031552">
    <property type="component" value="Unassembled WGS sequence"/>
</dbReference>